<dbReference type="PANTHER" id="PTHR48104">
    <property type="entry name" value="METACASPASE-4"/>
    <property type="match status" value="1"/>
</dbReference>
<dbReference type="SUPFAM" id="SSF52129">
    <property type="entry name" value="Caspase-like"/>
    <property type="match status" value="1"/>
</dbReference>
<comment type="caution">
    <text evidence="2">The sequence shown here is derived from an EMBL/GenBank/DDBJ whole genome shotgun (WGS) entry which is preliminary data.</text>
</comment>
<gene>
    <name evidence="2" type="ORF">PQJ73_14940</name>
</gene>
<evidence type="ECO:0000313" key="2">
    <source>
        <dbReference type="EMBL" id="MDC7786987.1"/>
    </source>
</evidence>
<dbReference type="Pfam" id="PF00656">
    <property type="entry name" value="Peptidase_C14"/>
    <property type="match status" value="1"/>
</dbReference>
<evidence type="ECO:0000259" key="1">
    <source>
        <dbReference type="Pfam" id="PF00656"/>
    </source>
</evidence>
<dbReference type="InterPro" id="IPR050452">
    <property type="entry name" value="Metacaspase"/>
</dbReference>
<dbReference type="Proteomes" id="UP001165652">
    <property type="component" value="Unassembled WGS sequence"/>
</dbReference>
<dbReference type="Gene3D" id="3.40.50.1460">
    <property type="match status" value="1"/>
</dbReference>
<dbReference type="EMBL" id="JAQQLI010000022">
    <property type="protein sequence ID" value="MDC7786987.1"/>
    <property type="molecule type" value="Genomic_DNA"/>
</dbReference>
<name>A0ABT5JBJ9_RHOTP</name>
<sequence length="311" mass="34495">MAFRSYHNFWWRFVSIHDRRGQMGVGYSLHIGLNSVDPDHYAGWDGRLKACEADARDVAEIAKSLGYQQTELLLTKDATSANVIRKVLDHAKTLRAGDILLLSYAGHGGQMPDTSNDEDDKRDETWCLYDRELIDDEIYRILGRFRPGVRIVMLSDSCHSGTVARARVDAGGPSAEEVARRTAREAVLDGTDPDDVRPRMMPFEVAVRTFERNSDLYVALQSASAGADETPPQASVILLSGCMDHQLSLDGARNGLFTATLLKVWADGGFDGGYNRFHQDIVSRMPPGQTPNLFKVGPVTADFMNQKPFSI</sequence>
<feature type="domain" description="Peptidase C14 caspase" evidence="1">
    <location>
        <begin position="39"/>
        <end position="286"/>
    </location>
</feature>
<evidence type="ECO:0000313" key="3">
    <source>
        <dbReference type="Proteomes" id="UP001165652"/>
    </source>
</evidence>
<protein>
    <submittedName>
        <fullName evidence="2">Caspase family protein</fullName>
    </submittedName>
</protein>
<dbReference type="PANTHER" id="PTHR48104:SF30">
    <property type="entry name" value="METACASPASE-1"/>
    <property type="match status" value="1"/>
</dbReference>
<organism evidence="2 3">
    <name type="scientific">Rhodoplanes tepidamans</name>
    <name type="common">Rhodoplanes cryptolactis</name>
    <dbReference type="NCBI Taxonomy" id="200616"/>
    <lineage>
        <taxon>Bacteria</taxon>
        <taxon>Pseudomonadati</taxon>
        <taxon>Pseudomonadota</taxon>
        <taxon>Alphaproteobacteria</taxon>
        <taxon>Hyphomicrobiales</taxon>
        <taxon>Nitrobacteraceae</taxon>
        <taxon>Rhodoplanes</taxon>
    </lineage>
</organism>
<keyword evidence="3" id="KW-1185">Reference proteome</keyword>
<dbReference type="InterPro" id="IPR011600">
    <property type="entry name" value="Pept_C14_caspase"/>
</dbReference>
<dbReference type="InterPro" id="IPR029030">
    <property type="entry name" value="Caspase-like_dom_sf"/>
</dbReference>
<reference evidence="2" key="1">
    <citation type="journal article" date="2023" name="Microbiol Resour">
        <title>Genome Sequences of Rhodoplanes serenus and Two Thermotolerant Strains, Rhodoplanes tepidamans and 'Rhodoplanes cryptolactis,' Further Refine the Genus.</title>
        <authorList>
            <person name="Rayyan A.A."/>
            <person name="Kyndt J.A."/>
        </authorList>
    </citation>
    <scope>NUCLEOTIDE SEQUENCE</scope>
    <source>
        <strain evidence="2">DSM 9987</strain>
    </source>
</reference>
<reference evidence="2" key="2">
    <citation type="submission" date="2023-02" db="EMBL/GenBank/DDBJ databases">
        <authorList>
            <person name="Rayyan A."/>
            <person name="Meyer T."/>
            <person name="Kyndt J.A."/>
        </authorList>
    </citation>
    <scope>NUCLEOTIDE SEQUENCE</scope>
    <source>
        <strain evidence="2">DSM 9987</strain>
    </source>
</reference>
<accession>A0ABT5JBJ9</accession>
<proteinExistence type="predicted"/>
<dbReference type="RefSeq" id="WP_272777831.1">
    <property type="nucleotide sequence ID" value="NZ_JAQQLI010000022.1"/>
</dbReference>